<dbReference type="PANTHER" id="PTHR48100:SF1">
    <property type="entry name" value="HISTIDINE PHOSPHATASE FAMILY PROTEIN-RELATED"/>
    <property type="match status" value="1"/>
</dbReference>
<feature type="site" description="Transition state stabilizer" evidence="3">
    <location>
        <position position="150"/>
    </location>
</feature>
<keyword evidence="6" id="KW-1133">Transmembrane helix</keyword>
<keyword evidence="2 3" id="KW-0413">Isomerase</keyword>
<evidence type="ECO:0000256" key="1">
    <source>
        <dbReference type="ARBA" id="ARBA00023152"/>
    </source>
</evidence>
<dbReference type="SMR" id="A0A2X2JB35"/>
<comment type="caution">
    <text evidence="3">Lacks conserved residue(s) required for the propagation of feature annotation.</text>
</comment>
<dbReference type="Gene3D" id="3.40.50.1240">
    <property type="entry name" value="Phosphoglycerate mutase-like"/>
    <property type="match status" value="1"/>
</dbReference>
<evidence type="ECO:0000256" key="4">
    <source>
        <dbReference type="PIRSR" id="PIRSR613078-1"/>
    </source>
</evidence>
<dbReference type="InterPro" id="IPR023086">
    <property type="entry name" value="Phosphoglycerate_mutase_GpmB"/>
</dbReference>
<evidence type="ECO:0000256" key="3">
    <source>
        <dbReference type="HAMAP-Rule" id="MF_01040"/>
    </source>
</evidence>
<dbReference type="GO" id="GO:0006096">
    <property type="term" value="P:glycolytic process"/>
    <property type="evidence" value="ECO:0007669"/>
    <property type="project" value="UniProtKB-UniRule"/>
</dbReference>
<feature type="binding site" evidence="3 5">
    <location>
        <begin position="21"/>
        <end position="22"/>
    </location>
    <ligand>
        <name>substrate</name>
    </ligand>
</feature>
<dbReference type="Proteomes" id="UP001558101">
    <property type="component" value="Unassembled WGS sequence"/>
</dbReference>
<dbReference type="GO" id="GO:0005737">
    <property type="term" value="C:cytoplasm"/>
    <property type="evidence" value="ECO:0007669"/>
    <property type="project" value="TreeGrafter"/>
</dbReference>
<reference evidence="7 10" key="2">
    <citation type="submission" date="2024-07" db="EMBL/GenBank/DDBJ databases">
        <title>Genomes of novel Serratia strains from suburban soil.</title>
        <authorList>
            <person name="Markert E.X."/>
            <person name="Severe K."/>
            <person name="Severe L."/>
            <person name="Twing K.I."/>
            <person name="Ward L.M."/>
        </authorList>
    </citation>
    <scope>NUCLEOTIDE SEQUENCE [LARGE SCALE GENOMIC DNA]</scope>
    <source>
        <strain evidence="7 10">3C-UT</strain>
    </source>
</reference>
<dbReference type="NCBIfam" id="NF002901">
    <property type="entry name" value="PRK03482.1"/>
    <property type="match status" value="1"/>
</dbReference>
<dbReference type="InterPro" id="IPR013078">
    <property type="entry name" value="His_Pase_superF_clade-1"/>
</dbReference>
<feature type="active site" description="Proton donor/acceptor" evidence="3 4">
    <location>
        <position position="82"/>
    </location>
</feature>
<dbReference type="PANTHER" id="PTHR48100">
    <property type="entry name" value="BROAD-SPECIFICITY PHOSPHATASE YOR283W-RELATED"/>
    <property type="match status" value="1"/>
</dbReference>
<dbReference type="PROSITE" id="PS00175">
    <property type="entry name" value="PG_MUTASE"/>
    <property type="match status" value="1"/>
</dbReference>
<keyword evidence="6" id="KW-0812">Transmembrane</keyword>
<comment type="similarity">
    <text evidence="3">Belongs to the phosphoglycerate mutase family. GpmB subfamily.</text>
</comment>
<keyword evidence="1 3" id="KW-0324">Glycolysis</keyword>
<dbReference type="EC" id="5.4.2.-" evidence="3"/>
<evidence type="ECO:0000313" key="9">
    <source>
        <dbReference type="Proteomes" id="UP000255529"/>
    </source>
</evidence>
<sequence>MLQVYLVRHGETEWNAARRIQGQSDSPLTANGEHQARLVAQRVSKQGITHVITSDLGRTRRTAQIIAEACGCEVINDPRLRELHMGVLEERLIDSLTPQEEQWRKQMVDGTADGRIPQGESMSELGDRMREALESCLMLPEGSKPLIVSHGIALGCLISTVLGLPAYAERRLRLRNCSLSRVDHQQSPWLASGWIVETAGDVTHLDTPALDELQR</sequence>
<comment type="catalytic activity">
    <reaction evidence="3">
        <text>(2R)-2-phosphoglycerate = (2R)-3-phosphoglycerate</text>
        <dbReference type="Rhea" id="RHEA:15901"/>
        <dbReference type="ChEBI" id="CHEBI:58272"/>
        <dbReference type="ChEBI" id="CHEBI:58289"/>
    </reaction>
</comment>
<feature type="transmembrane region" description="Helical" evidence="6">
    <location>
        <begin position="146"/>
        <end position="168"/>
    </location>
</feature>
<gene>
    <name evidence="8" type="primary">cobC</name>
    <name evidence="3 7" type="synonym">gpmB</name>
    <name evidence="7" type="ORF">AB4M04_16640</name>
    <name evidence="8" type="ORF">NCTC11544_01666</name>
</gene>
<evidence type="ECO:0000313" key="10">
    <source>
        <dbReference type="Proteomes" id="UP001558101"/>
    </source>
</evidence>
<dbReference type="InterPro" id="IPR050275">
    <property type="entry name" value="PGM_Phosphatase"/>
</dbReference>
<keyword evidence="10" id="KW-1185">Reference proteome</keyword>
<accession>A0A2X2JB35</accession>
<dbReference type="UniPathway" id="UPA00109">
    <property type="reaction ID" value="UER00186"/>
</dbReference>
<feature type="binding site" evidence="3">
    <location>
        <position position="60"/>
    </location>
    <ligand>
        <name>substrate</name>
    </ligand>
</feature>
<dbReference type="AlphaFoldDB" id="A0A2X2JB35"/>
<dbReference type="SUPFAM" id="SSF53254">
    <property type="entry name" value="Phosphoglycerate mutase-like"/>
    <property type="match status" value="1"/>
</dbReference>
<dbReference type="RefSeq" id="WP_012005131.1">
    <property type="nucleotide sequence ID" value="NZ_CAMIRF010000007.1"/>
</dbReference>
<feature type="binding site" evidence="3 5">
    <location>
        <begin position="82"/>
        <end position="85"/>
    </location>
    <ligand>
        <name>substrate</name>
    </ligand>
</feature>
<keyword evidence="8" id="KW-0378">Hydrolase</keyword>
<dbReference type="GO" id="GO:0016791">
    <property type="term" value="F:phosphatase activity"/>
    <property type="evidence" value="ECO:0007669"/>
    <property type="project" value="TreeGrafter"/>
</dbReference>
<evidence type="ECO:0000256" key="2">
    <source>
        <dbReference type="ARBA" id="ARBA00023235"/>
    </source>
</evidence>
<dbReference type="EMBL" id="UGYN01000002">
    <property type="protein sequence ID" value="SUI55098.1"/>
    <property type="molecule type" value="Genomic_DNA"/>
</dbReference>
<name>A0A2X2JB35_9GAMM</name>
<keyword evidence="6" id="KW-0472">Membrane</keyword>
<evidence type="ECO:0000313" key="7">
    <source>
        <dbReference type="EMBL" id="MEX3173704.1"/>
    </source>
</evidence>
<dbReference type="GO" id="GO:0004619">
    <property type="term" value="F:phosphoglycerate mutase activity"/>
    <property type="evidence" value="ECO:0007669"/>
    <property type="project" value="UniProtKB-UniRule"/>
</dbReference>
<evidence type="ECO:0000313" key="8">
    <source>
        <dbReference type="EMBL" id="SUI55098.1"/>
    </source>
</evidence>
<dbReference type="Pfam" id="PF00300">
    <property type="entry name" value="His_Phos_1"/>
    <property type="match status" value="1"/>
</dbReference>
<feature type="binding site" evidence="3 5">
    <location>
        <position position="58"/>
    </location>
    <ligand>
        <name>substrate</name>
    </ligand>
</feature>
<organism evidence="8 9">
    <name type="scientific">Serratia quinivorans</name>
    <dbReference type="NCBI Taxonomy" id="137545"/>
    <lineage>
        <taxon>Bacteria</taxon>
        <taxon>Pseudomonadati</taxon>
        <taxon>Pseudomonadota</taxon>
        <taxon>Gammaproteobacteria</taxon>
        <taxon>Enterobacterales</taxon>
        <taxon>Yersiniaceae</taxon>
        <taxon>Serratia</taxon>
    </lineage>
</organism>
<feature type="active site" description="Tele-phosphohistidine intermediate" evidence="3 4">
    <location>
        <position position="9"/>
    </location>
</feature>
<proteinExistence type="inferred from homology"/>
<feature type="binding site" evidence="3 5">
    <location>
        <begin position="8"/>
        <end position="15"/>
    </location>
    <ligand>
        <name>substrate</name>
    </ligand>
</feature>
<evidence type="ECO:0000256" key="5">
    <source>
        <dbReference type="PIRSR" id="PIRSR613078-2"/>
    </source>
</evidence>
<dbReference type="InterPro" id="IPR001345">
    <property type="entry name" value="PG/BPGM_mutase_AS"/>
</dbReference>
<protein>
    <recommendedName>
        <fullName evidence="3">Probable phosphoglycerate mutase GpmB</fullName>
        <ecNumber evidence="3">5.4.2.-</ecNumber>
    </recommendedName>
    <alternativeName>
        <fullName evidence="3">PGAM</fullName>
    </alternativeName>
    <alternativeName>
        <fullName evidence="3">Phosphoglyceromutase</fullName>
    </alternativeName>
</protein>
<feature type="binding site" evidence="3">
    <location>
        <begin position="151"/>
        <end position="152"/>
    </location>
    <ligand>
        <name>substrate</name>
    </ligand>
</feature>
<dbReference type="HAMAP" id="MF_01040">
    <property type="entry name" value="PGAM_GpmB"/>
    <property type="match status" value="1"/>
</dbReference>
<reference evidence="8 9" key="1">
    <citation type="submission" date="2018-06" db="EMBL/GenBank/DDBJ databases">
        <authorList>
            <consortium name="Pathogen Informatics"/>
            <person name="Doyle S."/>
        </authorList>
    </citation>
    <scope>NUCLEOTIDE SEQUENCE [LARGE SCALE GENOMIC DNA]</scope>
    <source>
        <strain evidence="8 9">NCTC11544</strain>
    </source>
</reference>
<evidence type="ECO:0000256" key="6">
    <source>
        <dbReference type="SAM" id="Phobius"/>
    </source>
</evidence>
<dbReference type="SMART" id="SM00855">
    <property type="entry name" value="PGAM"/>
    <property type="match status" value="1"/>
</dbReference>
<dbReference type="EMBL" id="JBFQXQ010000002">
    <property type="protein sequence ID" value="MEX3173704.1"/>
    <property type="molecule type" value="Genomic_DNA"/>
</dbReference>
<dbReference type="CDD" id="cd07067">
    <property type="entry name" value="HP_PGM_like"/>
    <property type="match status" value="1"/>
</dbReference>
<dbReference type="InterPro" id="IPR029033">
    <property type="entry name" value="His_PPase_superfam"/>
</dbReference>
<dbReference type="GeneID" id="74948872"/>
<comment type="pathway">
    <text evidence="3">Carbohydrate degradation; glycolysis; pyruvate from D-glyceraldehyde 3-phosphate: step 3/5.</text>
</comment>
<dbReference type="Proteomes" id="UP000255529">
    <property type="component" value="Unassembled WGS sequence"/>
</dbReference>